<dbReference type="PANTHER" id="PTHR12242:SF6">
    <property type="entry name" value="PROTEIN ROLLING PROTEIN"/>
    <property type="match status" value="1"/>
</dbReference>
<evidence type="ECO:0000256" key="1">
    <source>
        <dbReference type="SAM" id="Phobius"/>
    </source>
</evidence>
<name>A0A833RXP8_9POAL</name>
<feature type="transmembrane region" description="Helical" evidence="1">
    <location>
        <begin position="210"/>
        <end position="233"/>
    </location>
</feature>
<evidence type="ECO:0000313" key="2">
    <source>
        <dbReference type="EMBL" id="KAF3340504.1"/>
    </source>
</evidence>
<organism evidence="2 3">
    <name type="scientific">Carex littledalei</name>
    <dbReference type="NCBI Taxonomy" id="544730"/>
    <lineage>
        <taxon>Eukaryota</taxon>
        <taxon>Viridiplantae</taxon>
        <taxon>Streptophyta</taxon>
        <taxon>Embryophyta</taxon>
        <taxon>Tracheophyta</taxon>
        <taxon>Spermatophyta</taxon>
        <taxon>Magnoliopsida</taxon>
        <taxon>Liliopsida</taxon>
        <taxon>Poales</taxon>
        <taxon>Cyperaceae</taxon>
        <taxon>Cyperoideae</taxon>
        <taxon>Cariceae</taxon>
        <taxon>Carex</taxon>
        <taxon>Carex subgen. Euthyceras</taxon>
    </lineage>
</organism>
<evidence type="ECO:0000313" key="3">
    <source>
        <dbReference type="Proteomes" id="UP000623129"/>
    </source>
</evidence>
<keyword evidence="1" id="KW-0812">Transmembrane</keyword>
<keyword evidence="1" id="KW-0472">Membrane</keyword>
<keyword evidence="1" id="KW-1133">Transmembrane helix</keyword>
<feature type="transmembrane region" description="Helical" evidence="1">
    <location>
        <begin position="245"/>
        <end position="268"/>
    </location>
</feature>
<gene>
    <name evidence="2" type="ORF">FCM35_KLT09348</name>
</gene>
<comment type="caution">
    <text evidence="2">The sequence shown here is derived from an EMBL/GenBank/DDBJ whole genome shotgun (WGS) entry which is preliminary data.</text>
</comment>
<sequence>MATGDAQLVLPLNSTFSSAYWMRWQTPVCFLITVTPGIAAALMLCRLKRRRGCDHLPAAATWAPCFRGVPPLVLPVYRGLVVLSMISVLYSLLRRNGLVEFYFYTHLLVIFMQIGTFISAHGCWVYYRQKRRQGVEERNRFLIFNRDDNVDNHTALVTADNNSVGKLEEKRAGTWGYSMQIIYQTCGGAVMLTDVVFWCILVPYMSSAHFSVNLVMGCMHSLNLLFLLVDTLLNSMPFPWFRMAYFILWSCTYVIFQWILHACGFSWWPYPFLELATPWAPLWY</sequence>
<feature type="transmembrane region" description="Helical" evidence="1">
    <location>
        <begin position="24"/>
        <end position="45"/>
    </location>
</feature>
<dbReference type="PANTHER" id="PTHR12242">
    <property type="entry name" value="OS02G0130600 PROTEIN-RELATED"/>
    <property type="match status" value="1"/>
</dbReference>
<dbReference type="GO" id="GO:0016020">
    <property type="term" value="C:membrane"/>
    <property type="evidence" value="ECO:0007669"/>
    <property type="project" value="TreeGrafter"/>
</dbReference>
<feature type="transmembrane region" description="Helical" evidence="1">
    <location>
        <begin position="76"/>
        <end position="93"/>
    </location>
</feature>
<protein>
    <submittedName>
        <fullName evidence="2">Uncharacterized protein</fullName>
    </submittedName>
</protein>
<proteinExistence type="predicted"/>
<feature type="transmembrane region" description="Helical" evidence="1">
    <location>
        <begin position="181"/>
        <end position="204"/>
    </location>
</feature>
<dbReference type="EMBL" id="SWLB01000002">
    <property type="protein sequence ID" value="KAF3340504.1"/>
    <property type="molecule type" value="Genomic_DNA"/>
</dbReference>
<dbReference type="AlphaFoldDB" id="A0A833RXP8"/>
<dbReference type="OrthoDB" id="419711at2759"/>
<keyword evidence="3" id="KW-1185">Reference proteome</keyword>
<reference evidence="2" key="1">
    <citation type="submission" date="2020-01" db="EMBL/GenBank/DDBJ databases">
        <title>Genome sequence of Kobresia littledalei, the first chromosome-level genome in the family Cyperaceae.</title>
        <authorList>
            <person name="Qu G."/>
        </authorList>
    </citation>
    <scope>NUCLEOTIDE SEQUENCE</scope>
    <source>
        <strain evidence="2">C.B.Clarke</strain>
        <tissue evidence="2">Leaf</tissue>
    </source>
</reference>
<feature type="transmembrane region" description="Helical" evidence="1">
    <location>
        <begin position="105"/>
        <end position="127"/>
    </location>
</feature>
<dbReference type="Proteomes" id="UP000623129">
    <property type="component" value="Unassembled WGS sequence"/>
</dbReference>
<accession>A0A833RXP8</accession>